<evidence type="ECO:0000256" key="8">
    <source>
        <dbReference type="SAM" id="Coils"/>
    </source>
</evidence>
<dbReference type="PRINTS" id="PR00973">
    <property type="entry name" value="RIBOSOMALS17"/>
</dbReference>
<organism evidence="9 10">
    <name type="scientific">Arxiozyma heterogenica</name>
    <dbReference type="NCBI Taxonomy" id="278026"/>
    <lineage>
        <taxon>Eukaryota</taxon>
        <taxon>Fungi</taxon>
        <taxon>Dikarya</taxon>
        <taxon>Ascomycota</taxon>
        <taxon>Saccharomycotina</taxon>
        <taxon>Saccharomycetes</taxon>
        <taxon>Saccharomycetales</taxon>
        <taxon>Saccharomycetaceae</taxon>
        <taxon>Arxiozyma</taxon>
    </lineage>
</organism>
<proteinExistence type="inferred from homology"/>
<evidence type="ECO:0000256" key="2">
    <source>
        <dbReference type="ARBA" id="ARBA00010254"/>
    </source>
</evidence>
<comment type="caution">
    <text evidence="9">The sequence shown here is derived from an EMBL/GenBank/DDBJ whole genome shotgun (WGS) entry which is preliminary data.</text>
</comment>
<reference evidence="10" key="1">
    <citation type="submission" date="2023-07" db="EMBL/GenBank/DDBJ databases">
        <title>A draft genome of Kazachstania heterogenica Y-27499.</title>
        <authorList>
            <person name="Donic C."/>
            <person name="Kralova J.S."/>
            <person name="Fidel L."/>
            <person name="Ben-Dor S."/>
            <person name="Jung S."/>
        </authorList>
    </citation>
    <scope>NUCLEOTIDE SEQUENCE [LARGE SCALE GENOMIC DNA]</scope>
    <source>
        <strain evidence="10">Y27499</strain>
    </source>
</reference>
<keyword evidence="5" id="KW-0689">Ribosomal protein</keyword>
<dbReference type="CDD" id="cd00364">
    <property type="entry name" value="Ribosomal_uS17"/>
    <property type="match status" value="1"/>
</dbReference>
<keyword evidence="10" id="KW-1185">Reference proteome</keyword>
<keyword evidence="8" id="KW-0175">Coiled coil</keyword>
<evidence type="ECO:0000256" key="5">
    <source>
        <dbReference type="ARBA" id="ARBA00022980"/>
    </source>
</evidence>
<evidence type="ECO:0000256" key="3">
    <source>
        <dbReference type="ARBA" id="ARBA00022730"/>
    </source>
</evidence>
<name>A0AAN7WNP4_9SACH</name>
<dbReference type="InterPro" id="IPR019984">
    <property type="entry name" value="Ribosomal_uS17_bact/chlr"/>
</dbReference>
<evidence type="ECO:0000256" key="7">
    <source>
        <dbReference type="ARBA" id="ARBA00035251"/>
    </source>
</evidence>
<keyword evidence="3" id="KW-0699">rRNA-binding</keyword>
<dbReference type="InterPro" id="IPR000266">
    <property type="entry name" value="Ribosomal_uS17"/>
</dbReference>
<evidence type="ECO:0000313" key="9">
    <source>
        <dbReference type="EMBL" id="KAK5780678.1"/>
    </source>
</evidence>
<dbReference type="EMBL" id="JAWIZZ010000040">
    <property type="protein sequence ID" value="KAK5780678.1"/>
    <property type="molecule type" value="Genomic_DNA"/>
</dbReference>
<protein>
    <recommendedName>
        <fullName evidence="7">Small ribosomal subunit protein uS17c</fullName>
    </recommendedName>
</protein>
<keyword evidence="4" id="KW-0694">RNA-binding</keyword>
<accession>A0AAN7WNP4</accession>
<dbReference type="Pfam" id="PF00366">
    <property type="entry name" value="Ribosomal_S17"/>
    <property type="match status" value="1"/>
</dbReference>
<comment type="function">
    <text evidence="1">One of the primary rRNA binding proteins, it binds specifically to the 5'-end of 16S ribosomal RNA.</text>
</comment>
<dbReference type="GO" id="GO:0003735">
    <property type="term" value="F:structural constituent of ribosome"/>
    <property type="evidence" value="ECO:0007669"/>
    <property type="project" value="InterPro"/>
</dbReference>
<evidence type="ECO:0000256" key="1">
    <source>
        <dbReference type="ARBA" id="ARBA00002932"/>
    </source>
</evidence>
<dbReference type="Proteomes" id="UP001306508">
    <property type="component" value="Unassembled WGS sequence"/>
</dbReference>
<dbReference type="Gene3D" id="2.40.50.140">
    <property type="entry name" value="Nucleic acid-binding proteins"/>
    <property type="match status" value="1"/>
</dbReference>
<evidence type="ECO:0000313" key="10">
    <source>
        <dbReference type="Proteomes" id="UP001306508"/>
    </source>
</evidence>
<feature type="coiled-coil region" evidence="8">
    <location>
        <begin position="174"/>
        <end position="201"/>
    </location>
</feature>
<dbReference type="PANTHER" id="PTHR10744">
    <property type="entry name" value="40S RIBOSOMAL PROTEIN S11 FAMILY MEMBER"/>
    <property type="match status" value="1"/>
</dbReference>
<evidence type="ECO:0000256" key="4">
    <source>
        <dbReference type="ARBA" id="ARBA00022884"/>
    </source>
</evidence>
<dbReference type="InterPro" id="IPR012340">
    <property type="entry name" value="NA-bd_OB-fold"/>
</dbReference>
<sequence>MARQNFVGIVVSQGKMQKTVKVRVERRVFNKKINKELLNRKDYLVHDENEISKEGDMVRIEATRPLSKRKAFAIAEILKNKGQQFAHFETMAKTDVLKEEAIKSKEFLDRRAKQKESDSNMIKDIRSLQLIYNQNKNGVELSPESSKELKRIKDKYGIQEFSPDSLKKLLNLNLLAIESDLEKQRAKIETIQKNLAILLKDEPKAFEFLQKHGVENPSSLQKNIRKNLIRKYLFKEIQL</sequence>
<dbReference type="AlphaFoldDB" id="A0AAN7WNP4"/>
<evidence type="ECO:0000256" key="6">
    <source>
        <dbReference type="ARBA" id="ARBA00023274"/>
    </source>
</evidence>
<comment type="similarity">
    <text evidence="2">Belongs to the universal ribosomal protein uS17 family.</text>
</comment>
<dbReference type="HAMAP" id="MF_01345_B">
    <property type="entry name" value="Ribosomal_uS17_B"/>
    <property type="match status" value="1"/>
</dbReference>
<dbReference type="NCBIfam" id="NF004123">
    <property type="entry name" value="PRK05610.1"/>
    <property type="match status" value="1"/>
</dbReference>
<dbReference type="GO" id="GO:0019843">
    <property type="term" value="F:rRNA binding"/>
    <property type="evidence" value="ECO:0007669"/>
    <property type="project" value="UniProtKB-KW"/>
</dbReference>
<dbReference type="GO" id="GO:0006412">
    <property type="term" value="P:translation"/>
    <property type="evidence" value="ECO:0007669"/>
    <property type="project" value="InterPro"/>
</dbReference>
<gene>
    <name evidence="9" type="ORF">RI543_001800</name>
</gene>
<dbReference type="PANTHER" id="PTHR10744:SF1">
    <property type="entry name" value="SMALL RIBOSOMAL SUBUNIT PROTEIN US17M"/>
    <property type="match status" value="1"/>
</dbReference>
<dbReference type="GO" id="GO:1990904">
    <property type="term" value="C:ribonucleoprotein complex"/>
    <property type="evidence" value="ECO:0007669"/>
    <property type="project" value="UniProtKB-KW"/>
</dbReference>
<keyword evidence="6" id="KW-0687">Ribonucleoprotein</keyword>
<dbReference type="GO" id="GO:0005739">
    <property type="term" value="C:mitochondrion"/>
    <property type="evidence" value="ECO:0007669"/>
    <property type="project" value="TreeGrafter"/>
</dbReference>
<dbReference type="GO" id="GO:0005840">
    <property type="term" value="C:ribosome"/>
    <property type="evidence" value="ECO:0007669"/>
    <property type="project" value="UniProtKB-KW"/>
</dbReference>
<dbReference type="SUPFAM" id="SSF50249">
    <property type="entry name" value="Nucleic acid-binding proteins"/>
    <property type="match status" value="1"/>
</dbReference>